<evidence type="ECO:0000256" key="3">
    <source>
        <dbReference type="ARBA" id="ARBA00012856"/>
    </source>
</evidence>
<dbReference type="PANTHER" id="PTHR48069">
    <property type="entry name" value="DIHYDROFOLATE REDUCTASE"/>
    <property type="match status" value="1"/>
</dbReference>
<dbReference type="PROSITE" id="PS51330">
    <property type="entry name" value="DHFR_2"/>
    <property type="match status" value="1"/>
</dbReference>
<evidence type="ECO:0000256" key="5">
    <source>
        <dbReference type="ARBA" id="ARBA00022857"/>
    </source>
</evidence>
<dbReference type="CDD" id="cd00209">
    <property type="entry name" value="DHFR"/>
    <property type="match status" value="1"/>
</dbReference>
<dbReference type="InterPro" id="IPR012259">
    <property type="entry name" value="DHFR"/>
</dbReference>
<evidence type="ECO:0000313" key="11">
    <source>
        <dbReference type="EMBL" id="CAE6489698.1"/>
    </source>
</evidence>
<keyword evidence="6 8" id="KW-0560">Oxidoreductase</keyword>
<feature type="domain" description="DHFR" evidence="10">
    <location>
        <begin position="4"/>
        <end position="164"/>
    </location>
</feature>
<evidence type="ECO:0000256" key="4">
    <source>
        <dbReference type="ARBA" id="ARBA00022563"/>
    </source>
</evidence>
<comment type="pathway">
    <text evidence="1 8">Cofactor biosynthesis; tetrahydrofolate biosynthesis; 5,6,7,8-tetrahydrofolate from 7,8-dihydrofolate: step 1/1.</text>
</comment>
<keyword evidence="5 8" id="KW-0521">NADP</keyword>
<comment type="caution">
    <text evidence="11">The sequence shown here is derived from an EMBL/GenBank/DDBJ whole genome shotgun (WGS) entry which is preliminary data.</text>
</comment>
<accession>A0A8H8YXL5</accession>
<dbReference type="EC" id="1.5.1.3" evidence="3 8"/>
<dbReference type="PANTHER" id="PTHR48069:SF3">
    <property type="entry name" value="DIHYDROFOLATE REDUCTASE"/>
    <property type="match status" value="1"/>
</dbReference>
<protein>
    <recommendedName>
        <fullName evidence="3 8">Dihydrofolate reductase</fullName>
        <ecNumber evidence="3 8">1.5.1.3</ecNumber>
    </recommendedName>
</protein>
<evidence type="ECO:0000259" key="10">
    <source>
        <dbReference type="PROSITE" id="PS51330"/>
    </source>
</evidence>
<comment type="catalytic activity">
    <reaction evidence="8">
        <text>(6S)-5,6,7,8-tetrahydrofolate + NADP(+) = 7,8-dihydrofolate + NADPH + H(+)</text>
        <dbReference type="Rhea" id="RHEA:15009"/>
        <dbReference type="ChEBI" id="CHEBI:15378"/>
        <dbReference type="ChEBI" id="CHEBI:57451"/>
        <dbReference type="ChEBI" id="CHEBI:57453"/>
        <dbReference type="ChEBI" id="CHEBI:57783"/>
        <dbReference type="ChEBI" id="CHEBI:58349"/>
        <dbReference type="EC" id="1.5.1.3"/>
    </reaction>
</comment>
<keyword evidence="4 8" id="KW-0554">One-carbon metabolism</keyword>
<dbReference type="GO" id="GO:0005829">
    <property type="term" value="C:cytosol"/>
    <property type="evidence" value="ECO:0007669"/>
    <property type="project" value="TreeGrafter"/>
</dbReference>
<dbReference type="RefSeq" id="WP_204799279.1">
    <property type="nucleotide sequence ID" value="NZ_CAJNAP010000002.1"/>
</dbReference>
<dbReference type="SUPFAM" id="SSF53597">
    <property type="entry name" value="Dihydrofolate reductase-like"/>
    <property type="match status" value="1"/>
</dbReference>
<evidence type="ECO:0000256" key="2">
    <source>
        <dbReference type="ARBA" id="ARBA00009539"/>
    </source>
</evidence>
<dbReference type="PROSITE" id="PS00075">
    <property type="entry name" value="DHFR_1"/>
    <property type="match status" value="1"/>
</dbReference>
<gene>
    <name evidence="11" type="primary">dfrA</name>
    <name evidence="11" type="ORF">NMYAN_100070</name>
</gene>
<evidence type="ECO:0000256" key="6">
    <source>
        <dbReference type="ARBA" id="ARBA00023002"/>
    </source>
</evidence>
<reference evidence="11" key="1">
    <citation type="submission" date="2021-02" db="EMBL/GenBank/DDBJ databases">
        <authorList>
            <person name="Han P."/>
        </authorList>
    </citation>
    <scope>NUCLEOTIDE SEQUENCE</scope>
    <source>
        <strain evidence="11">Nitrosomonas nitrosa 18-3D</strain>
    </source>
</reference>
<dbReference type="FunFam" id="3.40.430.10:FF:000001">
    <property type="entry name" value="Dihydrofolate reductase"/>
    <property type="match status" value="1"/>
</dbReference>
<dbReference type="GO" id="GO:0006730">
    <property type="term" value="P:one-carbon metabolic process"/>
    <property type="evidence" value="ECO:0007669"/>
    <property type="project" value="UniProtKB-KW"/>
</dbReference>
<dbReference type="InterPro" id="IPR001796">
    <property type="entry name" value="DHFR_dom"/>
</dbReference>
<dbReference type="InterPro" id="IPR024072">
    <property type="entry name" value="DHFR-like_dom_sf"/>
</dbReference>
<dbReference type="GO" id="GO:0004146">
    <property type="term" value="F:dihydrofolate reductase activity"/>
    <property type="evidence" value="ECO:0007669"/>
    <property type="project" value="UniProtKB-EC"/>
</dbReference>
<dbReference type="Pfam" id="PF00186">
    <property type="entry name" value="DHFR_1"/>
    <property type="match status" value="1"/>
</dbReference>
<dbReference type="Gene3D" id="3.40.430.10">
    <property type="entry name" value="Dihydrofolate Reductase, subunit A"/>
    <property type="match status" value="1"/>
</dbReference>
<dbReference type="GO" id="GO:0046654">
    <property type="term" value="P:tetrahydrofolate biosynthetic process"/>
    <property type="evidence" value="ECO:0007669"/>
    <property type="project" value="UniProtKB-UniPathway"/>
</dbReference>
<evidence type="ECO:0000256" key="9">
    <source>
        <dbReference type="RuleBase" id="RU004474"/>
    </source>
</evidence>
<name>A0A8H8YXL5_9PROT</name>
<proteinExistence type="inferred from homology"/>
<evidence type="ECO:0000313" key="12">
    <source>
        <dbReference type="Proteomes" id="UP000601736"/>
    </source>
</evidence>
<dbReference type="GO" id="GO:0046452">
    <property type="term" value="P:dihydrofolate metabolic process"/>
    <property type="evidence" value="ECO:0007669"/>
    <property type="project" value="TreeGrafter"/>
</dbReference>
<organism evidence="11 12">
    <name type="scientific">Nitrosomonas nitrosa</name>
    <dbReference type="NCBI Taxonomy" id="52442"/>
    <lineage>
        <taxon>Bacteria</taxon>
        <taxon>Pseudomonadati</taxon>
        <taxon>Pseudomonadota</taxon>
        <taxon>Betaproteobacteria</taxon>
        <taxon>Nitrosomonadales</taxon>
        <taxon>Nitrosomonadaceae</taxon>
        <taxon>Nitrosomonas</taxon>
    </lineage>
</organism>
<dbReference type="AlphaFoldDB" id="A0A8H8YXL5"/>
<comment type="function">
    <text evidence="7 8">Key enzyme in folate metabolism. Catalyzes an essential reaction for de novo glycine and purine synthesis, and for DNA precursor synthesis.</text>
</comment>
<dbReference type="EMBL" id="CAJNAP010000002">
    <property type="protein sequence ID" value="CAE6489698.1"/>
    <property type="molecule type" value="Genomic_DNA"/>
</dbReference>
<dbReference type="UniPathway" id="UPA00077">
    <property type="reaction ID" value="UER00158"/>
</dbReference>
<dbReference type="InterPro" id="IPR017925">
    <property type="entry name" value="DHFR_CS"/>
</dbReference>
<comment type="similarity">
    <text evidence="2 8 9">Belongs to the dihydrofolate reductase family.</text>
</comment>
<dbReference type="PIRSF" id="PIRSF000194">
    <property type="entry name" value="DHFR"/>
    <property type="match status" value="1"/>
</dbReference>
<dbReference type="Proteomes" id="UP000601736">
    <property type="component" value="Unassembled WGS sequence"/>
</dbReference>
<dbReference type="GO" id="GO:0070401">
    <property type="term" value="F:NADP+ binding"/>
    <property type="evidence" value="ECO:0007669"/>
    <property type="project" value="UniProtKB-ARBA"/>
</dbReference>
<sequence length="168" mass="19283">MTRRLSLLAAMASNRVIGRNNALPWRLPADLKRFKALTMGQIIVMGRKTYESIGRPLPGRINIIVTRQPDLSVAGVTVTRSVEEALTACLIYPDKEIFIIGGAELYQQTLKHCQRLYLTEVQKAFEGDAFFPEFDRSDWHEIVREKHVQEEGEKLEYHFVVLERKLVA</sequence>
<dbReference type="GO" id="GO:0046655">
    <property type="term" value="P:folic acid metabolic process"/>
    <property type="evidence" value="ECO:0007669"/>
    <property type="project" value="TreeGrafter"/>
</dbReference>
<dbReference type="PRINTS" id="PR00070">
    <property type="entry name" value="DHFR"/>
</dbReference>
<evidence type="ECO:0000256" key="8">
    <source>
        <dbReference type="PIRNR" id="PIRNR000194"/>
    </source>
</evidence>
<evidence type="ECO:0000256" key="1">
    <source>
        <dbReference type="ARBA" id="ARBA00004903"/>
    </source>
</evidence>
<evidence type="ECO:0000256" key="7">
    <source>
        <dbReference type="ARBA" id="ARBA00025067"/>
    </source>
</evidence>